<feature type="domain" description="Tyr recombinase" evidence="4">
    <location>
        <begin position="241"/>
        <end position="416"/>
    </location>
</feature>
<comment type="caution">
    <text evidence="5">The sequence shown here is derived from an EMBL/GenBank/DDBJ whole genome shotgun (WGS) entry which is preliminary data.</text>
</comment>
<dbReference type="AlphaFoldDB" id="A0A2U1FKZ4"/>
<keyword evidence="6" id="KW-1185">Reference proteome</keyword>
<dbReference type="GO" id="GO:0003677">
    <property type="term" value="F:DNA binding"/>
    <property type="evidence" value="ECO:0007669"/>
    <property type="project" value="UniProtKB-KW"/>
</dbReference>
<dbReference type="InterPro" id="IPR035386">
    <property type="entry name" value="Arm-DNA-bind_5"/>
</dbReference>
<dbReference type="CDD" id="cd01185">
    <property type="entry name" value="INTN1_C_like"/>
    <property type="match status" value="1"/>
</dbReference>
<dbReference type="EMBL" id="QEKY01000004">
    <property type="protein sequence ID" value="PVZ12851.1"/>
    <property type="molecule type" value="Genomic_DNA"/>
</dbReference>
<dbReference type="Gene3D" id="1.10.443.10">
    <property type="entry name" value="Intergrase catalytic core"/>
    <property type="match status" value="1"/>
</dbReference>
<dbReference type="InterPro" id="IPR013762">
    <property type="entry name" value="Integrase-like_cat_sf"/>
</dbReference>
<dbReference type="Pfam" id="PF13102">
    <property type="entry name" value="Phage_int_SAM_5"/>
    <property type="match status" value="1"/>
</dbReference>
<evidence type="ECO:0000256" key="1">
    <source>
        <dbReference type="ARBA" id="ARBA00008857"/>
    </source>
</evidence>
<proteinExistence type="inferred from homology"/>
<dbReference type="PROSITE" id="PS51898">
    <property type="entry name" value="TYR_RECOMBINASE"/>
    <property type="match status" value="1"/>
</dbReference>
<evidence type="ECO:0000313" key="5">
    <source>
        <dbReference type="EMBL" id="PVZ12851.1"/>
    </source>
</evidence>
<sequence>MFCVAKNASVTGNFAHKKKRMQIDKMKVLLYLKKSGLDKSGQAPIMGRITYGRTIAQFSCKLSCDPKLWNARESRLNGKSREAVVTNGKLERLLLSVQSAYRLLCERGAVFTATDIKEQFQGSMQSQTTFLERYDRMVEELEQKVGIEIKATTMRGYYTIRKHLQVFIGEKYHTADIPFGQIEEDFLESLQRYSIGVLGHSQAYYRKMTLMVKKVCRLAYREGLTERQLFAHVEIERGENKQPRALDRTSLDKLLGLTFEPYEVELETARNLFLFSCYTGVAYCDMVALNREHLFTDDEGALWLKFRRQKTNTLCRVKLLSEAVRLIERYQSGERNTLFASIAYSAYLVQLKALQLRAGISIPLSAHVGRHTFATLITLERGVSIETVSRMLGHSNIQTTERYAHVTPKKLFDEFERFLSFTENLTLTL</sequence>
<dbReference type="GO" id="GO:0006310">
    <property type="term" value="P:DNA recombination"/>
    <property type="evidence" value="ECO:0007669"/>
    <property type="project" value="UniProtKB-KW"/>
</dbReference>
<evidence type="ECO:0000259" key="4">
    <source>
        <dbReference type="PROSITE" id="PS51898"/>
    </source>
</evidence>
<dbReference type="SUPFAM" id="SSF56349">
    <property type="entry name" value="DNA breaking-rejoining enzymes"/>
    <property type="match status" value="1"/>
</dbReference>
<keyword evidence="3" id="KW-0233">DNA recombination</keyword>
<accession>A0A2U1FKZ4</accession>
<gene>
    <name evidence="5" type="ORF">C7382_104158</name>
</gene>
<dbReference type="InterPro" id="IPR011010">
    <property type="entry name" value="DNA_brk_join_enz"/>
</dbReference>
<evidence type="ECO:0000313" key="6">
    <source>
        <dbReference type="Proteomes" id="UP000245462"/>
    </source>
</evidence>
<evidence type="ECO:0000256" key="2">
    <source>
        <dbReference type="ARBA" id="ARBA00023125"/>
    </source>
</evidence>
<dbReference type="Proteomes" id="UP000245462">
    <property type="component" value="Unassembled WGS sequence"/>
</dbReference>
<organism evidence="5 6">
    <name type="scientific">Porphyromonas loveana</name>
    <dbReference type="NCBI Taxonomy" id="1884669"/>
    <lineage>
        <taxon>Bacteria</taxon>
        <taxon>Pseudomonadati</taxon>
        <taxon>Bacteroidota</taxon>
        <taxon>Bacteroidia</taxon>
        <taxon>Bacteroidales</taxon>
        <taxon>Porphyromonadaceae</taxon>
        <taxon>Porphyromonas</taxon>
    </lineage>
</organism>
<dbReference type="PANTHER" id="PTHR30349">
    <property type="entry name" value="PHAGE INTEGRASE-RELATED"/>
    <property type="match status" value="1"/>
</dbReference>
<dbReference type="Pfam" id="PF17293">
    <property type="entry name" value="Arm-DNA-bind_5"/>
    <property type="match status" value="1"/>
</dbReference>
<evidence type="ECO:0000256" key="3">
    <source>
        <dbReference type="ARBA" id="ARBA00023172"/>
    </source>
</evidence>
<name>A0A2U1FKZ4_9PORP</name>
<dbReference type="InterPro" id="IPR010998">
    <property type="entry name" value="Integrase_recombinase_N"/>
</dbReference>
<dbReference type="InterPro" id="IPR050090">
    <property type="entry name" value="Tyrosine_recombinase_XerCD"/>
</dbReference>
<protein>
    <submittedName>
        <fullName evidence="5">Site-specific recombinase XerD</fullName>
    </submittedName>
</protein>
<comment type="similarity">
    <text evidence="1">Belongs to the 'phage' integrase family.</text>
</comment>
<dbReference type="InterPro" id="IPR002104">
    <property type="entry name" value="Integrase_catalytic"/>
</dbReference>
<dbReference type="GO" id="GO:0015074">
    <property type="term" value="P:DNA integration"/>
    <property type="evidence" value="ECO:0007669"/>
    <property type="project" value="InterPro"/>
</dbReference>
<keyword evidence="2" id="KW-0238">DNA-binding</keyword>
<reference evidence="5 6" key="1">
    <citation type="submission" date="2018-04" db="EMBL/GenBank/DDBJ databases">
        <title>Genomic Encyclopedia of Type Strains, Phase IV (KMG-IV): sequencing the most valuable type-strain genomes for metagenomic binning, comparative biology and taxonomic classification.</title>
        <authorList>
            <person name="Goeker M."/>
        </authorList>
    </citation>
    <scope>NUCLEOTIDE SEQUENCE [LARGE SCALE GENOMIC DNA]</scope>
    <source>
        <strain evidence="5 6">DSM 28520</strain>
    </source>
</reference>
<dbReference type="PANTHER" id="PTHR30349:SF64">
    <property type="entry name" value="PROPHAGE INTEGRASE INTD-RELATED"/>
    <property type="match status" value="1"/>
</dbReference>
<dbReference type="Pfam" id="PF00589">
    <property type="entry name" value="Phage_integrase"/>
    <property type="match status" value="1"/>
</dbReference>
<dbReference type="InterPro" id="IPR025269">
    <property type="entry name" value="SAM-like_dom"/>
</dbReference>
<dbReference type="Gene3D" id="1.10.150.130">
    <property type="match status" value="1"/>
</dbReference>